<feature type="transmembrane region" description="Helical" evidence="1">
    <location>
        <begin position="251"/>
        <end position="271"/>
    </location>
</feature>
<feature type="transmembrane region" description="Helical" evidence="1">
    <location>
        <begin position="21"/>
        <end position="40"/>
    </location>
</feature>
<protein>
    <recommendedName>
        <fullName evidence="4">ABC transporter permease</fullName>
    </recommendedName>
</protein>
<sequence length="279" mass="31280">MKNEIHIFLFEIRRHLRSRRTVVGACVLVLFYLFWISHSLRIRTFEQGTMTTMTYFVARSLYEGRVILTLARDPLLLLFVVCTPLLFGATTVAGHRDTGALRLLQSLPYSRWTVFVGLVAARVAMISAIVCLLMMGALLETWRQGVPFSPVHFAGYTAVLLAVTTTLVVIGAAISTRATSRRRAYTSSLLFGLLILFVYGPLQAFRPEAILLTPRAVYYALVAGIDINWATTFQEQPSQYRLDSVYHYTEVAVLSLCAWLLCAMAAGLYSYRSIDITTS</sequence>
<feature type="transmembrane region" description="Helical" evidence="1">
    <location>
        <begin position="75"/>
        <end position="93"/>
    </location>
</feature>
<evidence type="ECO:0000313" key="2">
    <source>
        <dbReference type="EMBL" id="RQG99699.1"/>
    </source>
</evidence>
<accession>A0A3N6PH02</accession>
<comment type="caution">
    <text evidence="2">The sequence shown here is derived from an EMBL/GenBank/DDBJ whole genome shotgun (WGS) entry which is preliminary data.</text>
</comment>
<evidence type="ECO:0000313" key="3">
    <source>
        <dbReference type="Proteomes" id="UP000281431"/>
    </source>
</evidence>
<feature type="transmembrane region" description="Helical" evidence="1">
    <location>
        <begin position="114"/>
        <end position="139"/>
    </location>
</feature>
<dbReference type="AlphaFoldDB" id="A0A3N6PH02"/>
<keyword evidence="3" id="KW-1185">Reference proteome</keyword>
<keyword evidence="1" id="KW-1133">Transmembrane helix</keyword>
<dbReference type="GO" id="GO:0005886">
    <property type="term" value="C:plasma membrane"/>
    <property type="evidence" value="ECO:0007669"/>
    <property type="project" value="UniProtKB-SubCell"/>
</dbReference>
<proteinExistence type="predicted"/>
<organism evidence="2 3">
    <name type="scientific">Natrarchaeobius chitinivorans</name>
    <dbReference type="NCBI Taxonomy" id="1679083"/>
    <lineage>
        <taxon>Archaea</taxon>
        <taxon>Methanobacteriati</taxon>
        <taxon>Methanobacteriota</taxon>
        <taxon>Stenosarchaea group</taxon>
        <taxon>Halobacteria</taxon>
        <taxon>Halobacteriales</taxon>
        <taxon>Natrialbaceae</taxon>
        <taxon>Natrarchaeobius</taxon>
    </lineage>
</organism>
<name>A0A3N6PH02_NATCH</name>
<dbReference type="Proteomes" id="UP000281431">
    <property type="component" value="Unassembled WGS sequence"/>
</dbReference>
<keyword evidence="1" id="KW-0472">Membrane</keyword>
<keyword evidence="1" id="KW-0812">Transmembrane</keyword>
<feature type="transmembrane region" description="Helical" evidence="1">
    <location>
        <begin position="184"/>
        <end position="202"/>
    </location>
</feature>
<gene>
    <name evidence="2" type="ORF">EA472_13680</name>
</gene>
<dbReference type="EMBL" id="REFZ01000008">
    <property type="protein sequence ID" value="RQG99699.1"/>
    <property type="molecule type" value="Genomic_DNA"/>
</dbReference>
<evidence type="ECO:0008006" key="4">
    <source>
        <dbReference type="Google" id="ProtNLM"/>
    </source>
</evidence>
<dbReference type="OrthoDB" id="86287at2157"/>
<evidence type="ECO:0000256" key="1">
    <source>
        <dbReference type="SAM" id="Phobius"/>
    </source>
</evidence>
<reference evidence="2 3" key="1">
    <citation type="submission" date="2018-10" db="EMBL/GenBank/DDBJ databases">
        <title>Natrarchaeobius chitinivorans gen. nov., sp. nov., and Natrarchaeobius haloalkaliphilus sp. nov., alkaliphilic, chitin-utilizing haloarchaea from hypersaline alkaline lakes.</title>
        <authorList>
            <person name="Sorokin D.Y."/>
            <person name="Elcheninov A.G."/>
            <person name="Kostrikina N.A."/>
            <person name="Bale N.J."/>
            <person name="Sinninghe Damste J.S."/>
            <person name="Khijniak T.V."/>
            <person name="Kublanov I.V."/>
            <person name="Toshchakov S.V."/>
        </authorList>
    </citation>
    <scope>NUCLEOTIDE SEQUENCE [LARGE SCALE GENOMIC DNA]</scope>
    <source>
        <strain evidence="2 3">AArcht7</strain>
    </source>
</reference>
<feature type="transmembrane region" description="Helical" evidence="1">
    <location>
        <begin position="151"/>
        <end position="172"/>
    </location>
</feature>
<dbReference type="Pfam" id="PF12679">
    <property type="entry name" value="ABC2_membrane_2"/>
    <property type="match status" value="1"/>
</dbReference>
<dbReference type="GO" id="GO:0140359">
    <property type="term" value="F:ABC-type transporter activity"/>
    <property type="evidence" value="ECO:0007669"/>
    <property type="project" value="InterPro"/>
</dbReference>